<keyword evidence="4" id="KW-1185">Reference proteome</keyword>
<dbReference type="CDD" id="cd00067">
    <property type="entry name" value="GAL4"/>
    <property type="match status" value="1"/>
</dbReference>
<dbReference type="SMART" id="SM00066">
    <property type="entry name" value="GAL4"/>
    <property type="match status" value="1"/>
</dbReference>
<evidence type="ECO:0000313" key="3">
    <source>
        <dbReference type="EMBL" id="KAF2651887.1"/>
    </source>
</evidence>
<dbReference type="PANTHER" id="PTHR38791">
    <property type="entry name" value="ZN(II)2CYS6 TRANSCRIPTION FACTOR (EUROFUNG)-RELATED-RELATED"/>
    <property type="match status" value="1"/>
</dbReference>
<dbReference type="SUPFAM" id="SSF57701">
    <property type="entry name" value="Zn2/Cys6 DNA-binding domain"/>
    <property type="match status" value="1"/>
</dbReference>
<dbReference type="PROSITE" id="PS00463">
    <property type="entry name" value="ZN2_CY6_FUNGAL_1"/>
    <property type="match status" value="1"/>
</dbReference>
<dbReference type="InterPro" id="IPR001138">
    <property type="entry name" value="Zn2Cys6_DnaBD"/>
</dbReference>
<keyword evidence="1" id="KW-0539">Nucleus</keyword>
<dbReference type="GO" id="GO:0000981">
    <property type="term" value="F:DNA-binding transcription factor activity, RNA polymerase II-specific"/>
    <property type="evidence" value="ECO:0007669"/>
    <property type="project" value="InterPro"/>
</dbReference>
<evidence type="ECO:0000256" key="1">
    <source>
        <dbReference type="ARBA" id="ARBA00023242"/>
    </source>
</evidence>
<proteinExistence type="predicted"/>
<dbReference type="Pfam" id="PF00172">
    <property type="entry name" value="Zn_clus"/>
    <property type="match status" value="1"/>
</dbReference>
<organism evidence="3 4">
    <name type="scientific">Lophiostoma macrostomum CBS 122681</name>
    <dbReference type="NCBI Taxonomy" id="1314788"/>
    <lineage>
        <taxon>Eukaryota</taxon>
        <taxon>Fungi</taxon>
        <taxon>Dikarya</taxon>
        <taxon>Ascomycota</taxon>
        <taxon>Pezizomycotina</taxon>
        <taxon>Dothideomycetes</taxon>
        <taxon>Pleosporomycetidae</taxon>
        <taxon>Pleosporales</taxon>
        <taxon>Lophiostomataceae</taxon>
        <taxon>Lophiostoma</taxon>
    </lineage>
</organism>
<dbReference type="GO" id="GO:0008270">
    <property type="term" value="F:zinc ion binding"/>
    <property type="evidence" value="ECO:0007669"/>
    <property type="project" value="InterPro"/>
</dbReference>
<evidence type="ECO:0000259" key="2">
    <source>
        <dbReference type="PROSITE" id="PS50048"/>
    </source>
</evidence>
<name>A0A6A6SXU0_9PLEO</name>
<dbReference type="InterPro" id="IPR021858">
    <property type="entry name" value="Fun_TF"/>
</dbReference>
<dbReference type="InterPro" id="IPR053175">
    <property type="entry name" value="DHMBA_Reg_Transcription_Factor"/>
</dbReference>
<dbReference type="EMBL" id="MU004415">
    <property type="protein sequence ID" value="KAF2651887.1"/>
    <property type="molecule type" value="Genomic_DNA"/>
</dbReference>
<protein>
    <recommendedName>
        <fullName evidence="2">Zn(2)-C6 fungal-type domain-containing protein</fullName>
    </recommendedName>
</protein>
<dbReference type="OrthoDB" id="5429770at2759"/>
<sequence>MVYRGKPSAACHLCRSRRIKCDLKRPSCTQCTNRYLVCPGYRTLVDLYFKSENESVARKVQRHTEPPAYVIPASTPQGRVDVTKEVAALFPSRTNDIHRTYDIDTFSEHLGTSVSPFLCLGLPQPVEDIGLAYFMSFYVPGSHFEYLPSLYNDADTSSPLPAVLHAASLASLSHETGDPSLMELARKSYVKGLTSTNTALSNATTAVQDSTLASILLLSLFEALVWDGIYTAINWTAHTMGAMALLKLRGEAQFRTEIGRRMFSQVGNNVRVSCIQRQVRSPPELLELLSIAEPYFEGFNPKFMLAHLATELTELLDRGRRAQGRMPPLEIVRATRQLDVKFMHAMKRLPPEWQYRETQSQDETSISFQGTMHQYPSHHVAQFWNSYRMIRVLLNGIVYHVARCEIERTSLPDIEFLEAEQKAIVNITAMAEGICASVQHFMPTSLSATNSSVDFCNTNLPSRACAASLLWPLSAVRSSSTVPKATAQYASDRLRELGFGLKIRQAVEISQIGHEFDALKDGLVNFSLFRS</sequence>
<dbReference type="Gene3D" id="4.10.240.10">
    <property type="entry name" value="Zn(2)-C6 fungal-type DNA-binding domain"/>
    <property type="match status" value="1"/>
</dbReference>
<feature type="domain" description="Zn(2)-C6 fungal-type" evidence="2">
    <location>
        <begin position="10"/>
        <end position="38"/>
    </location>
</feature>
<dbReference type="InterPro" id="IPR036864">
    <property type="entry name" value="Zn2-C6_fun-type_DNA-bd_sf"/>
</dbReference>
<gene>
    <name evidence="3" type="ORF">K491DRAFT_606029</name>
</gene>
<evidence type="ECO:0000313" key="4">
    <source>
        <dbReference type="Proteomes" id="UP000799324"/>
    </source>
</evidence>
<dbReference type="PROSITE" id="PS50048">
    <property type="entry name" value="ZN2_CY6_FUNGAL_2"/>
    <property type="match status" value="1"/>
</dbReference>
<dbReference type="Proteomes" id="UP000799324">
    <property type="component" value="Unassembled WGS sequence"/>
</dbReference>
<dbReference type="Pfam" id="PF11951">
    <property type="entry name" value="Fungal_trans_2"/>
    <property type="match status" value="1"/>
</dbReference>
<dbReference type="AlphaFoldDB" id="A0A6A6SXU0"/>
<accession>A0A6A6SXU0</accession>
<reference evidence="3" key="1">
    <citation type="journal article" date="2020" name="Stud. Mycol.">
        <title>101 Dothideomycetes genomes: a test case for predicting lifestyles and emergence of pathogens.</title>
        <authorList>
            <person name="Haridas S."/>
            <person name="Albert R."/>
            <person name="Binder M."/>
            <person name="Bloem J."/>
            <person name="Labutti K."/>
            <person name="Salamov A."/>
            <person name="Andreopoulos B."/>
            <person name="Baker S."/>
            <person name="Barry K."/>
            <person name="Bills G."/>
            <person name="Bluhm B."/>
            <person name="Cannon C."/>
            <person name="Castanera R."/>
            <person name="Culley D."/>
            <person name="Daum C."/>
            <person name="Ezra D."/>
            <person name="Gonzalez J."/>
            <person name="Henrissat B."/>
            <person name="Kuo A."/>
            <person name="Liang C."/>
            <person name="Lipzen A."/>
            <person name="Lutzoni F."/>
            <person name="Magnuson J."/>
            <person name="Mondo S."/>
            <person name="Nolan M."/>
            <person name="Ohm R."/>
            <person name="Pangilinan J."/>
            <person name="Park H.-J."/>
            <person name="Ramirez L."/>
            <person name="Alfaro M."/>
            <person name="Sun H."/>
            <person name="Tritt A."/>
            <person name="Yoshinaga Y."/>
            <person name="Zwiers L.-H."/>
            <person name="Turgeon B."/>
            <person name="Goodwin S."/>
            <person name="Spatafora J."/>
            <person name="Crous P."/>
            <person name="Grigoriev I."/>
        </authorList>
    </citation>
    <scope>NUCLEOTIDE SEQUENCE</scope>
    <source>
        <strain evidence="3">CBS 122681</strain>
    </source>
</reference>